<dbReference type="EMBL" id="JAOZEV010000017">
    <property type="protein sequence ID" value="MCV9934133.1"/>
    <property type="molecule type" value="Genomic_DNA"/>
</dbReference>
<keyword evidence="4" id="KW-1185">Reference proteome</keyword>
<dbReference type="InterPro" id="IPR026444">
    <property type="entry name" value="Secre_tail"/>
</dbReference>
<evidence type="ECO:0000313" key="3">
    <source>
        <dbReference type="EMBL" id="MCV9934133.1"/>
    </source>
</evidence>
<organism evidence="3 4">
    <name type="scientific">Flavobacterium frigoritolerans</name>
    <dbReference type="NCBI Taxonomy" id="2987686"/>
    <lineage>
        <taxon>Bacteria</taxon>
        <taxon>Pseudomonadati</taxon>
        <taxon>Bacteroidota</taxon>
        <taxon>Flavobacteriia</taxon>
        <taxon>Flavobacteriales</taxon>
        <taxon>Flavobacteriaceae</taxon>
        <taxon>Flavobacterium</taxon>
    </lineage>
</organism>
<evidence type="ECO:0000256" key="1">
    <source>
        <dbReference type="ARBA" id="ARBA00022729"/>
    </source>
</evidence>
<comment type="caution">
    <text evidence="3">The sequence shown here is derived from an EMBL/GenBank/DDBJ whole genome shotgun (WGS) entry which is preliminary data.</text>
</comment>
<gene>
    <name evidence="3" type="ORF">OIU80_17765</name>
</gene>
<keyword evidence="1" id="KW-0732">Signal</keyword>
<proteinExistence type="predicted"/>
<reference evidence="3" key="1">
    <citation type="submission" date="2022-10" db="EMBL/GenBank/DDBJ databases">
        <title>Two novel species of Flavobacterium.</title>
        <authorList>
            <person name="Liu Q."/>
            <person name="Xin Y.-H."/>
        </authorList>
    </citation>
    <scope>NUCLEOTIDE SEQUENCE</scope>
    <source>
        <strain evidence="3">LS1R47</strain>
    </source>
</reference>
<evidence type="ECO:0000259" key="2">
    <source>
        <dbReference type="Pfam" id="PF18962"/>
    </source>
</evidence>
<name>A0A9X3HNI9_9FLAO</name>
<sequence length="591" mass="64820">MIVLLLLFSLNSFSQIYFGTNASMYVKNELLYVKQDINLQANSILYLRNRSQLVQGTTSTSLNTGTGIVSVYQEGTSDNFDYNYWCSPIGSTAVTGNGNFGITMLNRPLTATTATVAIVLPLATKDGISNPLSIAARWIYKLINANSYSQWIYIGGASTLAAGEGFTMKGTSGTDNLDAESNGIQNNPGGIGAQRYDFRGKPNDGNITVSLGLNNATLSGNPYPSALHLNAFLLDSDNSAGTGIAYFWEQNKATNSHFIADYRAGYGSYSPISLVSNGVYVPATFNSYNDDGSLNTTGTSSGLIIARKYSPIGQGFILNGRITGTVTLKNSHRAYYKEGNPLTQFERPAKNKASKVSDSIHDTSYFKLNAILNNQFTRQLALAFLPEATDGIDYGIDALNMDASLPNDVCFLLDNKNYVIQGVNFEETKKIPLAVKATNNTTIKFYVPEVINFDLSQSIYIHDALDDSYHDIKNNVYEVAVLKGTYNDRFNITFIDEKKLNTKDLTKSKFTIIQNNTDEKLTISNTDQIEIKSVVVYDMLGRIILSKEILGNNQYYYFSTSGLSSGIYIVELLTVDALKTIQKVIISNSGK</sequence>
<evidence type="ECO:0000313" key="4">
    <source>
        <dbReference type="Proteomes" id="UP001151133"/>
    </source>
</evidence>
<dbReference type="Proteomes" id="UP001151133">
    <property type="component" value="Unassembled WGS sequence"/>
</dbReference>
<dbReference type="NCBIfam" id="TIGR04183">
    <property type="entry name" value="Por_Secre_tail"/>
    <property type="match status" value="1"/>
</dbReference>
<dbReference type="AlphaFoldDB" id="A0A9X3HNI9"/>
<feature type="domain" description="Secretion system C-terminal sorting" evidence="2">
    <location>
        <begin position="517"/>
        <end position="586"/>
    </location>
</feature>
<dbReference type="Pfam" id="PF18962">
    <property type="entry name" value="Por_Secre_tail"/>
    <property type="match status" value="1"/>
</dbReference>
<protein>
    <submittedName>
        <fullName evidence="3">T9SS type A sorting domain-containing protein</fullName>
    </submittedName>
</protein>
<accession>A0A9X3HNI9</accession>